<protein>
    <recommendedName>
        <fullName evidence="4">DUF3558 domain-containing protein</fullName>
    </recommendedName>
</protein>
<feature type="region of interest" description="Disordered" evidence="1">
    <location>
        <begin position="25"/>
        <end position="64"/>
    </location>
</feature>
<evidence type="ECO:0008006" key="4">
    <source>
        <dbReference type="Google" id="ProtNLM"/>
    </source>
</evidence>
<dbReference type="InterPro" id="IPR024520">
    <property type="entry name" value="DUF3558"/>
</dbReference>
<dbReference type="EMBL" id="AYXG01000241">
    <property type="protein sequence ID" value="EWC58486.1"/>
    <property type="molecule type" value="Genomic_DNA"/>
</dbReference>
<gene>
    <name evidence="2" type="ORF">UO65_6378</name>
</gene>
<dbReference type="PROSITE" id="PS51257">
    <property type="entry name" value="PROKAR_LIPOPROTEIN"/>
    <property type="match status" value="1"/>
</dbReference>
<keyword evidence="3" id="KW-1185">Reference proteome</keyword>
<dbReference type="Proteomes" id="UP000019277">
    <property type="component" value="Unassembled WGS sequence"/>
</dbReference>
<evidence type="ECO:0000313" key="3">
    <source>
        <dbReference type="Proteomes" id="UP000019277"/>
    </source>
</evidence>
<name>W7IPL9_9PSEU</name>
<dbReference type="Pfam" id="PF12079">
    <property type="entry name" value="DUF3558"/>
    <property type="match status" value="1"/>
</dbReference>
<sequence length="208" mass="21147">MRGQLATIAVLGTVLLTGCMTKEGGSATATPGTPGPAKPPTTAPDNSTTSGQGGGVPKVDSPLDVSEFVDKPCTGLTQAQLDRLGVGNGKQDTEATGEYCRWTNGRGGYVNLAFVVGQGGLGGVYRGNEVGQFGLFQELPDISGYPAVIASLWDGRKDGDCDVAVGVADDTTLSVGTTQSMDKVGHGDPCQVTVDVIKQVLETVKAGG</sequence>
<feature type="compositionally biased region" description="Pro residues" evidence="1">
    <location>
        <begin position="33"/>
        <end position="42"/>
    </location>
</feature>
<organism evidence="2 3">
    <name type="scientific">Actinokineospora spheciospongiae</name>
    <dbReference type="NCBI Taxonomy" id="909613"/>
    <lineage>
        <taxon>Bacteria</taxon>
        <taxon>Bacillati</taxon>
        <taxon>Actinomycetota</taxon>
        <taxon>Actinomycetes</taxon>
        <taxon>Pseudonocardiales</taxon>
        <taxon>Pseudonocardiaceae</taxon>
        <taxon>Actinokineospora</taxon>
    </lineage>
</organism>
<dbReference type="OrthoDB" id="3695377at2"/>
<evidence type="ECO:0000256" key="1">
    <source>
        <dbReference type="SAM" id="MobiDB-lite"/>
    </source>
</evidence>
<accession>W7IPL9</accession>
<dbReference type="RefSeq" id="WP_035290051.1">
    <property type="nucleotide sequence ID" value="NZ_AYXG01000241.1"/>
</dbReference>
<reference evidence="2 3" key="1">
    <citation type="journal article" date="2014" name="Genome Announc.">
        <title>Draft Genome Sequence of the Antitrypanosomally Active Sponge-Associated Bacterium Actinokineospora sp. Strain EG49.</title>
        <authorList>
            <person name="Harjes J."/>
            <person name="Ryu T."/>
            <person name="Abdelmohsen U.R."/>
            <person name="Moitinho-Silva L."/>
            <person name="Horn H."/>
            <person name="Ravasi T."/>
            <person name="Hentschel U."/>
        </authorList>
    </citation>
    <scope>NUCLEOTIDE SEQUENCE [LARGE SCALE GENOMIC DNA]</scope>
    <source>
        <strain evidence="2 3">EG49</strain>
    </source>
</reference>
<evidence type="ECO:0000313" key="2">
    <source>
        <dbReference type="EMBL" id="EWC58486.1"/>
    </source>
</evidence>
<dbReference type="AlphaFoldDB" id="W7IPL9"/>
<comment type="caution">
    <text evidence="2">The sequence shown here is derived from an EMBL/GenBank/DDBJ whole genome shotgun (WGS) entry which is preliminary data.</text>
</comment>
<proteinExistence type="predicted"/>
<dbReference type="eggNOG" id="ENOG50346R6">
    <property type="taxonomic scope" value="Bacteria"/>
</dbReference>
<dbReference type="STRING" id="909613.UO65_6378"/>